<evidence type="ECO:0000256" key="4">
    <source>
        <dbReference type="ARBA" id="ARBA00022771"/>
    </source>
</evidence>
<evidence type="ECO:0000259" key="9">
    <source>
        <dbReference type="PROSITE" id="PS50157"/>
    </source>
</evidence>
<dbReference type="PROSITE" id="PS00028">
    <property type="entry name" value="ZINC_FINGER_C2H2_1"/>
    <property type="match status" value="1"/>
</dbReference>
<evidence type="ECO:0000256" key="5">
    <source>
        <dbReference type="ARBA" id="ARBA00022833"/>
    </source>
</evidence>
<dbReference type="InterPro" id="IPR013087">
    <property type="entry name" value="Znf_C2H2_type"/>
</dbReference>
<dbReference type="InterPro" id="IPR036236">
    <property type="entry name" value="Znf_C2H2_sf"/>
</dbReference>
<keyword evidence="5" id="KW-0862">Zinc</keyword>
<feature type="signal peptide" evidence="8">
    <location>
        <begin position="1"/>
        <end position="20"/>
    </location>
</feature>
<evidence type="ECO:0000256" key="6">
    <source>
        <dbReference type="ARBA" id="ARBA00023242"/>
    </source>
</evidence>
<dbReference type="PANTHER" id="PTHR24394">
    <property type="entry name" value="ZINC FINGER PROTEIN"/>
    <property type="match status" value="1"/>
</dbReference>
<dbReference type="PANTHER" id="PTHR24394:SF29">
    <property type="entry name" value="MYONEURIN"/>
    <property type="match status" value="1"/>
</dbReference>
<protein>
    <recommendedName>
        <fullName evidence="9">C2H2-type domain-containing protein</fullName>
    </recommendedName>
</protein>
<evidence type="ECO:0000256" key="3">
    <source>
        <dbReference type="ARBA" id="ARBA00022737"/>
    </source>
</evidence>
<accession>A0A1B6DTL7</accession>
<reference evidence="10" key="1">
    <citation type="submission" date="2015-12" db="EMBL/GenBank/DDBJ databases">
        <title>De novo transcriptome assembly of four potential Pierce s Disease insect vectors from Arizona vineyards.</title>
        <authorList>
            <person name="Tassone E.E."/>
        </authorList>
    </citation>
    <scope>NUCLEOTIDE SEQUENCE</scope>
</reference>
<evidence type="ECO:0000256" key="1">
    <source>
        <dbReference type="ARBA" id="ARBA00004123"/>
    </source>
</evidence>
<feature type="chain" id="PRO_5008581505" description="C2H2-type domain-containing protein" evidence="8">
    <location>
        <begin position="21"/>
        <end position="120"/>
    </location>
</feature>
<feature type="domain" description="C2H2-type" evidence="9">
    <location>
        <begin position="99"/>
        <end position="120"/>
    </location>
</feature>
<dbReference type="AlphaFoldDB" id="A0A1B6DTL7"/>
<proteinExistence type="predicted"/>
<evidence type="ECO:0000313" key="10">
    <source>
        <dbReference type="EMBL" id="JAS29022.1"/>
    </source>
</evidence>
<sequence length="120" mass="14133">MNIFLLLRKQLLTLLFFTASQEIFVMTSQKYQDIQTKQRESQLSCNLSNGFFFDKSGFIVSDTDYLGKKKFQCKICEANFVHESTFLIHIQRHTRGNPFNCGICDARFNYKCNLKTHMRI</sequence>
<keyword evidence="3" id="KW-0677">Repeat</keyword>
<dbReference type="FunFam" id="3.30.160.60:FF:000630">
    <property type="entry name" value="Zinc finger protein 180"/>
    <property type="match status" value="1"/>
</dbReference>
<dbReference type="GO" id="GO:0000981">
    <property type="term" value="F:DNA-binding transcription factor activity, RNA polymerase II-specific"/>
    <property type="evidence" value="ECO:0007669"/>
    <property type="project" value="TreeGrafter"/>
</dbReference>
<gene>
    <name evidence="10" type="ORF">g.23708</name>
</gene>
<dbReference type="Pfam" id="PF00096">
    <property type="entry name" value="zf-C2H2"/>
    <property type="match status" value="2"/>
</dbReference>
<keyword evidence="6" id="KW-0539">Nucleus</keyword>
<evidence type="ECO:0000256" key="7">
    <source>
        <dbReference type="PROSITE-ProRule" id="PRU00042"/>
    </source>
</evidence>
<keyword evidence="8" id="KW-0732">Signal</keyword>
<evidence type="ECO:0000256" key="2">
    <source>
        <dbReference type="ARBA" id="ARBA00022723"/>
    </source>
</evidence>
<dbReference type="SUPFAM" id="SSF57667">
    <property type="entry name" value="beta-beta-alpha zinc fingers"/>
    <property type="match status" value="1"/>
</dbReference>
<evidence type="ECO:0000256" key="8">
    <source>
        <dbReference type="SAM" id="SignalP"/>
    </source>
</evidence>
<dbReference type="EMBL" id="GEDC01008276">
    <property type="protein sequence ID" value="JAS29022.1"/>
    <property type="molecule type" value="Transcribed_RNA"/>
</dbReference>
<feature type="non-terminal residue" evidence="10">
    <location>
        <position position="120"/>
    </location>
</feature>
<comment type="subcellular location">
    <subcellularLocation>
        <location evidence="1">Nucleus</location>
    </subcellularLocation>
</comment>
<feature type="domain" description="C2H2-type" evidence="9">
    <location>
        <begin position="71"/>
        <end position="98"/>
    </location>
</feature>
<keyword evidence="4 7" id="KW-0863">Zinc-finger</keyword>
<dbReference type="PROSITE" id="PS50157">
    <property type="entry name" value="ZINC_FINGER_C2H2_2"/>
    <property type="match status" value="2"/>
</dbReference>
<dbReference type="GO" id="GO:0005634">
    <property type="term" value="C:nucleus"/>
    <property type="evidence" value="ECO:0007669"/>
    <property type="project" value="UniProtKB-SubCell"/>
</dbReference>
<dbReference type="Gene3D" id="3.30.160.60">
    <property type="entry name" value="Classic Zinc Finger"/>
    <property type="match status" value="2"/>
</dbReference>
<keyword evidence="2" id="KW-0479">Metal-binding</keyword>
<dbReference type="SMART" id="SM00355">
    <property type="entry name" value="ZnF_C2H2"/>
    <property type="match status" value="2"/>
</dbReference>
<dbReference type="GO" id="GO:0008270">
    <property type="term" value="F:zinc ion binding"/>
    <property type="evidence" value="ECO:0007669"/>
    <property type="project" value="UniProtKB-KW"/>
</dbReference>
<organism evidence="10">
    <name type="scientific">Clastoptera arizonana</name>
    <name type="common">Arizona spittle bug</name>
    <dbReference type="NCBI Taxonomy" id="38151"/>
    <lineage>
        <taxon>Eukaryota</taxon>
        <taxon>Metazoa</taxon>
        <taxon>Ecdysozoa</taxon>
        <taxon>Arthropoda</taxon>
        <taxon>Hexapoda</taxon>
        <taxon>Insecta</taxon>
        <taxon>Pterygota</taxon>
        <taxon>Neoptera</taxon>
        <taxon>Paraneoptera</taxon>
        <taxon>Hemiptera</taxon>
        <taxon>Auchenorrhyncha</taxon>
        <taxon>Cercopoidea</taxon>
        <taxon>Clastopteridae</taxon>
        <taxon>Clastoptera</taxon>
    </lineage>
</organism>
<name>A0A1B6DTL7_9HEMI</name>